<comment type="function">
    <text evidence="6">Involved in viral genome packaging through its interaction with packaging proteins 1 and 2. After proteolyic cleavage by adenovirus protease, L1 52/55k protein is removed from the capsid during viral maturation.</text>
</comment>
<evidence type="ECO:0000256" key="6">
    <source>
        <dbReference type="HAMAP-Rule" id="MF_04058"/>
    </source>
</evidence>
<feature type="region of interest" description="Disordered" evidence="7">
    <location>
        <begin position="338"/>
        <end position="374"/>
    </location>
</feature>
<comment type="subcellular location">
    <subcellularLocation>
        <location evidence="6">Host nucleus</location>
    </subcellularLocation>
    <text evidence="6">Nuclear protein present in empty capsids and assembly intermediates.</text>
</comment>
<dbReference type="GO" id="GO:0042025">
    <property type="term" value="C:host cell nucleus"/>
    <property type="evidence" value="ECO:0007669"/>
    <property type="project" value="UniProtKB-SubCell"/>
</dbReference>
<comment type="caution">
    <text evidence="6">Lacks conserved residue(s) required for the propagation of feature annotation.</text>
</comment>
<keyword evidence="9" id="KW-1185">Reference proteome</keyword>
<dbReference type="GO" id="GO:0019073">
    <property type="term" value="P:viral DNA genome packaging"/>
    <property type="evidence" value="ECO:0007669"/>
    <property type="project" value="UniProtKB-UniRule"/>
</dbReference>
<dbReference type="GO" id="GO:0019076">
    <property type="term" value="P:viral release from host cell"/>
    <property type="evidence" value="ECO:0007669"/>
    <property type="project" value="UniProtKB-UniRule"/>
</dbReference>
<comment type="PTM">
    <text evidence="6">Cleaved at different sites by the viral protease during virion maturation.</text>
</comment>
<keyword evidence="3 6" id="KW-1188">Viral release from host cell</keyword>
<keyword evidence="4 6" id="KW-0426">Late protein</keyword>
<evidence type="ECO:0000313" key="9">
    <source>
        <dbReference type="Proteomes" id="UP000501954"/>
    </source>
</evidence>
<dbReference type="InterPro" id="IPR004292">
    <property type="entry name" value="L1-like"/>
</dbReference>
<dbReference type="HAMAP" id="MF_04058">
    <property type="entry name" value="ADV_PKG3"/>
    <property type="match status" value="1"/>
</dbReference>
<dbReference type="Pfam" id="PF03052">
    <property type="entry name" value="Adeno_52K"/>
    <property type="match status" value="1"/>
</dbReference>
<evidence type="ECO:0000256" key="7">
    <source>
        <dbReference type="SAM" id="MobiDB-lite"/>
    </source>
</evidence>
<keyword evidence="1 6" id="KW-0597">Phosphoprotein</keyword>
<proteinExistence type="evidence at transcript level"/>
<name>A0A5B8MBI4_9ADEN</name>
<evidence type="ECO:0000256" key="2">
    <source>
        <dbReference type="ARBA" id="ARBA00022562"/>
    </source>
</evidence>
<feature type="compositionally biased region" description="Acidic residues" evidence="7">
    <location>
        <begin position="353"/>
        <end position="374"/>
    </location>
</feature>
<evidence type="ECO:0000313" key="8">
    <source>
        <dbReference type="EMBL" id="QDZ17461.1"/>
    </source>
</evidence>
<dbReference type="Proteomes" id="UP000501954">
    <property type="component" value="Segment"/>
</dbReference>
<comment type="induction">
    <text evidence="6">Expressed in the early phase and late phase of the viral replicative cycle.</text>
</comment>
<comment type="subunit">
    <text evidence="6">Part of the genome packaging complex composed of packaging proteins 1, 2 and 3; this complex specifically binds to the packaging sequence on the left end of viral genomic DNA and performs packaging of the viral genome. Interacts with hexon-linking protein IIIa; this interaction is required to promote correct genome packaging.</text>
</comment>
<organism evidence="8 9">
    <name type="scientific">Ovine adenovirus 8</name>
    <dbReference type="NCBI Taxonomy" id="2601527"/>
    <lineage>
        <taxon>Viruses</taxon>
        <taxon>Varidnaviria</taxon>
        <taxon>Bamfordvirae</taxon>
        <taxon>Preplasmiviricota</taxon>
        <taxon>Polisuviricotina</taxon>
        <taxon>Pharingeaviricetes</taxon>
        <taxon>Rowavirales</taxon>
        <taxon>Adenoviridae</taxon>
        <taxon>Mastadenovirus</taxon>
        <taxon>Mastadenovirus ovisoctavum</taxon>
    </lineage>
</organism>
<protein>
    <recommendedName>
        <fullName evidence="6">Packaging protein 3</fullName>
    </recommendedName>
    <alternativeName>
        <fullName evidence="6">L1-52/55 kDa protein</fullName>
    </alternativeName>
    <alternativeName>
        <fullName evidence="6">Packaging protein 52K</fullName>
    </alternativeName>
</protein>
<keyword evidence="2 6" id="KW-1048">Host nucleus</keyword>
<keyword evidence="5 6" id="KW-0231">Viral genome packaging</keyword>
<dbReference type="InterPro" id="IPR037536">
    <property type="entry name" value="ADV_PKG3"/>
</dbReference>
<comment type="miscellaneous">
    <text evidence="6">All late proteins expressed from the major late promoter are produced by alternative splicing and alternative polyadenylation of the same gene giving rise to non-overlapping ORFs. A leader sequence is present in the N-terminus of all these mRNAs and is recognized by the viral shutoff protein to provide expression although conventional translation via ribosome scanning from the cap has been shut off in the host cell.</text>
</comment>
<evidence type="ECO:0000256" key="3">
    <source>
        <dbReference type="ARBA" id="ARBA00022612"/>
    </source>
</evidence>
<comment type="similarity">
    <text evidence="6">Belongs to the adenoviridae packaging protein 3 family.</text>
</comment>
<dbReference type="EMBL" id="MK518392">
    <property type="protein sequence ID" value="QDZ17461.1"/>
    <property type="molecule type" value="Genomic_DNA"/>
</dbReference>
<evidence type="ECO:0000256" key="1">
    <source>
        <dbReference type="ARBA" id="ARBA00022553"/>
    </source>
</evidence>
<sequence length="374" mass="41925">MMHPALRQLKPRAGAAPAAAAVAAASPAAGPACEEGEGLARLDAHPERHPRVCLKRDAAEAAVPRENLFRDRAGQEAEGGRDLKFRAGRQLRADLPRRRVLRPEDFEVDERSGVSPARAHLEAADLVRAYEQTVKQEANFQKSFNHHVRTLMAREETVLGLMHLWDFAEAYAQNPASKTLTAQLFLIVQHLHDDGIFRESFLTLAEPEGRWLLDLLNILQSIVVQERQLSLSERVAAVNYSVVTLGKHYARRIFKSPYVPMDKEVKISTFYMRAVLKVLNLSYDLGMYRNEKVEKLASVGRRREMSDAELLFNLRRALTAGGDEEAFSSGADLTWSRPARRAGALGERGPADAEVEEEMDDEELEADEDEEFEA</sequence>
<accession>A0A5B8MBI4</accession>
<evidence type="ECO:0000256" key="4">
    <source>
        <dbReference type="ARBA" id="ARBA00022921"/>
    </source>
</evidence>
<reference evidence="8 9" key="1">
    <citation type="journal article" date="2019" name="Arch. Virol.">
        <title>Isolation and complete genome sequence analysis of a novel ovine adenovirus type representing a possible new mastadenovirus species.</title>
        <authorList>
            <person name="Vidovszky M.Z."/>
            <person name="Szeredi L."/>
            <person name="Doszpoly A."/>
            <person name="Harrach B."/>
            <person name="Hornyak A."/>
        </authorList>
    </citation>
    <scope>NUCLEOTIDE SEQUENCE [LARGE SCALE GENOMIC DNA]</scope>
    <source>
        <strain evidence="8 9">7508</strain>
    </source>
</reference>
<gene>
    <name evidence="6" type="primary">L1</name>
</gene>
<evidence type="ECO:0000256" key="5">
    <source>
        <dbReference type="ARBA" id="ARBA00023219"/>
    </source>
</evidence>